<dbReference type="Proteomes" id="UP000460135">
    <property type="component" value="Unassembled WGS sequence"/>
</dbReference>
<protein>
    <submittedName>
        <fullName evidence="6">HAD family phosphatase</fullName>
    </submittedName>
</protein>
<accession>A0A6N3VAS4</accession>
<organism evidence="6 7">
    <name type="scientific">Bacteroides ovatus</name>
    <dbReference type="NCBI Taxonomy" id="28116"/>
    <lineage>
        <taxon>Bacteria</taxon>
        <taxon>Pseudomonadati</taxon>
        <taxon>Bacteroidota</taxon>
        <taxon>Bacteroidia</taxon>
        <taxon>Bacteroidales</taxon>
        <taxon>Bacteroidaceae</taxon>
        <taxon>Bacteroides</taxon>
    </lineage>
</organism>
<dbReference type="InterPro" id="IPR023214">
    <property type="entry name" value="HAD_sf"/>
</dbReference>
<reference evidence="6 7" key="1">
    <citation type="journal article" date="2019" name="Nat. Med.">
        <title>A library of human gut bacterial isolates paired with longitudinal multiomics data enables mechanistic microbiome research.</title>
        <authorList>
            <person name="Poyet M."/>
            <person name="Groussin M."/>
            <person name="Gibbons S.M."/>
            <person name="Avila-Pacheco J."/>
            <person name="Jiang X."/>
            <person name="Kearney S.M."/>
            <person name="Perrotta A.R."/>
            <person name="Berdy B."/>
            <person name="Zhao S."/>
            <person name="Lieberman T.D."/>
            <person name="Swanson P.K."/>
            <person name="Smith M."/>
            <person name="Roesemann S."/>
            <person name="Alexander J.E."/>
            <person name="Rich S.A."/>
            <person name="Livny J."/>
            <person name="Vlamakis H."/>
            <person name="Clish C."/>
            <person name="Bullock K."/>
            <person name="Deik A."/>
            <person name="Scott J."/>
            <person name="Pierce K.A."/>
            <person name="Xavier R.J."/>
            <person name="Alm E.J."/>
        </authorList>
    </citation>
    <scope>NUCLEOTIDE SEQUENCE [LARGE SCALE GENOMIC DNA]</scope>
    <source>
        <strain evidence="6 7">BIOML-A183</strain>
    </source>
</reference>
<dbReference type="InterPro" id="IPR036412">
    <property type="entry name" value="HAD-like_sf"/>
</dbReference>
<comment type="cofactor">
    <cofactor evidence="1">
        <name>Mg(2+)</name>
        <dbReference type="ChEBI" id="CHEBI:18420"/>
    </cofactor>
</comment>
<evidence type="ECO:0000313" key="7">
    <source>
        <dbReference type="Proteomes" id="UP000460135"/>
    </source>
</evidence>
<dbReference type="InterPro" id="IPR041492">
    <property type="entry name" value="HAD_2"/>
</dbReference>
<evidence type="ECO:0000313" key="6">
    <source>
        <dbReference type="EMBL" id="KAA3804652.1"/>
    </source>
</evidence>
<dbReference type="Gene3D" id="3.40.50.1000">
    <property type="entry name" value="HAD superfamily/HAD-like"/>
    <property type="match status" value="1"/>
</dbReference>
<dbReference type="KEGG" id="boa:Bovatus_00236"/>
<dbReference type="AlphaFoldDB" id="A0A6N3VAS4"/>
<dbReference type="RefSeq" id="WP_004297491.1">
    <property type="nucleotide sequence ID" value="NZ_CAKJZA010000004.1"/>
</dbReference>
<dbReference type="InterPro" id="IPR006439">
    <property type="entry name" value="HAD-SF_hydro_IA"/>
</dbReference>
<dbReference type="SFLD" id="SFLDS00003">
    <property type="entry name" value="Haloacid_Dehalogenase"/>
    <property type="match status" value="1"/>
</dbReference>
<evidence type="ECO:0000256" key="2">
    <source>
        <dbReference type="ARBA" id="ARBA00006171"/>
    </source>
</evidence>
<dbReference type="InterPro" id="IPR023198">
    <property type="entry name" value="PGP-like_dom2"/>
</dbReference>
<dbReference type="PANTHER" id="PTHR46193:SF18">
    <property type="entry name" value="HEXITOL PHOSPHATASE B"/>
    <property type="match status" value="1"/>
</dbReference>
<dbReference type="GeneID" id="29454782"/>
<comment type="caution">
    <text evidence="6">The sequence shown here is derived from an EMBL/GenBank/DDBJ whole genome shotgun (WGS) entry which is preliminary data.</text>
</comment>
<name>A0A6N3VAS4_BACOV</name>
<gene>
    <name evidence="6" type="ORF">F3F51_12675</name>
</gene>
<keyword evidence="5" id="KW-0119">Carbohydrate metabolism</keyword>
<evidence type="ECO:0000256" key="4">
    <source>
        <dbReference type="ARBA" id="ARBA00022842"/>
    </source>
</evidence>
<dbReference type="CDD" id="cd07505">
    <property type="entry name" value="HAD_BPGM-like"/>
    <property type="match status" value="1"/>
</dbReference>
<sequence>MNEEIKLIITDFDGTLVDTFEANLCAYQEAFVSCGLQLHVDFYRQCFGLRFEVFMEKAGITDSSVCHRIKEKKMQVYPHYFDRLKPNLALIHFLKSCKQSGIQIAIASTAHNINLLNVLRYLGIADFFDFILSGVDVARGKPAPDIYIKALEVAHVDASQALVFEDSEVGFRAAEKAGLKYIKINPEFYGN</sequence>
<dbReference type="NCBIfam" id="TIGR01509">
    <property type="entry name" value="HAD-SF-IA-v3"/>
    <property type="match status" value="1"/>
</dbReference>
<comment type="similarity">
    <text evidence="2">Belongs to the HAD-like hydrolase superfamily. CbbY/CbbZ/Gph/YieH family.</text>
</comment>
<evidence type="ECO:0000256" key="1">
    <source>
        <dbReference type="ARBA" id="ARBA00001946"/>
    </source>
</evidence>
<dbReference type="PANTHER" id="PTHR46193">
    <property type="entry name" value="6-PHOSPHOGLUCONATE PHOSPHATASE"/>
    <property type="match status" value="1"/>
</dbReference>
<keyword evidence="3" id="KW-0479">Metal-binding</keyword>
<evidence type="ECO:0000256" key="3">
    <source>
        <dbReference type="ARBA" id="ARBA00022723"/>
    </source>
</evidence>
<dbReference type="SFLD" id="SFLDG01129">
    <property type="entry name" value="C1.5:_HAD__Beta-PGM__Phosphata"/>
    <property type="match status" value="1"/>
</dbReference>
<keyword evidence="4" id="KW-0460">Magnesium</keyword>
<dbReference type="SUPFAM" id="SSF56784">
    <property type="entry name" value="HAD-like"/>
    <property type="match status" value="1"/>
</dbReference>
<dbReference type="Pfam" id="PF13419">
    <property type="entry name" value="HAD_2"/>
    <property type="match status" value="1"/>
</dbReference>
<dbReference type="GO" id="GO:0003824">
    <property type="term" value="F:catalytic activity"/>
    <property type="evidence" value="ECO:0007669"/>
    <property type="project" value="UniProtKB-ARBA"/>
</dbReference>
<proteinExistence type="inferred from homology"/>
<evidence type="ECO:0000256" key="5">
    <source>
        <dbReference type="ARBA" id="ARBA00023277"/>
    </source>
</evidence>
<dbReference type="Gene3D" id="1.10.150.240">
    <property type="entry name" value="Putative phosphatase, domain 2"/>
    <property type="match status" value="1"/>
</dbReference>
<dbReference type="GO" id="GO:0046872">
    <property type="term" value="F:metal ion binding"/>
    <property type="evidence" value="ECO:0007669"/>
    <property type="project" value="UniProtKB-KW"/>
</dbReference>
<dbReference type="InterPro" id="IPR051600">
    <property type="entry name" value="Beta-PGM-like"/>
</dbReference>
<dbReference type="EMBL" id="VWLX01000008">
    <property type="protein sequence ID" value="KAA3804652.1"/>
    <property type="molecule type" value="Genomic_DNA"/>
</dbReference>